<evidence type="ECO:0000313" key="2">
    <source>
        <dbReference type="EMBL" id="QGZ99356.1"/>
    </source>
</evidence>
<dbReference type="Pfam" id="PF07872">
    <property type="entry name" value="DUF1659"/>
    <property type="match status" value="1"/>
</dbReference>
<gene>
    <name evidence="2" type="ORF">GQ588_01050</name>
</gene>
<accession>A0A857DER9</accession>
<name>A0A857DER9_9FIRM</name>
<sequence>MPVTMIPLSSVLAGRYQIGTTPAGGPILRKKGLNYVKPDATEQALYDVISALYSLSQHELQDILLQKNYRLEFEEG</sequence>
<proteinExistence type="predicted"/>
<feature type="domain" description="DUF1659" evidence="1">
    <location>
        <begin position="3"/>
        <end position="71"/>
    </location>
</feature>
<dbReference type="RefSeq" id="WP_025204952.1">
    <property type="nucleotide sequence ID" value="NZ_CP046996.1"/>
</dbReference>
<dbReference type="Proteomes" id="UP000430508">
    <property type="component" value="Chromosome"/>
</dbReference>
<protein>
    <submittedName>
        <fullName evidence="2">DUF1659 domain-containing protein</fullName>
    </submittedName>
</protein>
<evidence type="ECO:0000259" key="1">
    <source>
        <dbReference type="Pfam" id="PF07872"/>
    </source>
</evidence>
<reference evidence="2 3" key="1">
    <citation type="submission" date="2019-12" db="EMBL/GenBank/DDBJ databases">
        <title>Sequence classification of anaerobic respiratory reductive dehalogenases: First we see many, then we see few.</title>
        <authorList>
            <person name="Molenda O."/>
            <person name="Puentes Jacome L.A."/>
            <person name="Cao X."/>
            <person name="Nesbo C.L."/>
            <person name="Tang S."/>
            <person name="Morson N."/>
            <person name="Patron J."/>
            <person name="Lomheim L."/>
            <person name="Wishart D.S."/>
            <person name="Edwards E.A."/>
        </authorList>
    </citation>
    <scope>NUCLEOTIDE SEQUENCE [LARGE SCALE GENOMIC DNA]</scope>
    <source>
        <strain evidence="2 3">12DCA</strain>
    </source>
</reference>
<dbReference type="AlphaFoldDB" id="A0A857DER9"/>
<organism evidence="2 3">
    <name type="scientific">Dehalobacter restrictus</name>
    <dbReference type="NCBI Taxonomy" id="55583"/>
    <lineage>
        <taxon>Bacteria</taxon>
        <taxon>Bacillati</taxon>
        <taxon>Bacillota</taxon>
        <taxon>Clostridia</taxon>
        <taxon>Eubacteriales</taxon>
        <taxon>Desulfitobacteriaceae</taxon>
        <taxon>Dehalobacter</taxon>
    </lineage>
</organism>
<dbReference type="InterPro" id="IPR012454">
    <property type="entry name" value="DUF1659"/>
</dbReference>
<evidence type="ECO:0000313" key="3">
    <source>
        <dbReference type="Proteomes" id="UP000430508"/>
    </source>
</evidence>
<dbReference type="EMBL" id="CP046996">
    <property type="protein sequence ID" value="QGZ99356.1"/>
    <property type="molecule type" value="Genomic_DNA"/>
</dbReference>